<dbReference type="GO" id="GO:0008270">
    <property type="term" value="F:zinc ion binding"/>
    <property type="evidence" value="ECO:0007669"/>
    <property type="project" value="UniProtKB-KW"/>
</dbReference>
<evidence type="ECO:0000256" key="2">
    <source>
        <dbReference type="SAM" id="Coils"/>
    </source>
</evidence>
<keyword evidence="2" id="KW-0175">Coiled coil</keyword>
<dbReference type="InterPro" id="IPR001878">
    <property type="entry name" value="Znf_CCHC"/>
</dbReference>
<keyword evidence="1" id="KW-0862">Zinc</keyword>
<dbReference type="EMBL" id="QGKY02000190">
    <property type="protein sequence ID" value="KAF2589982.1"/>
    <property type="molecule type" value="Genomic_DNA"/>
</dbReference>
<gene>
    <name evidence="5" type="ORF">F2Q70_00039249</name>
</gene>
<dbReference type="PROSITE" id="PS50158">
    <property type="entry name" value="ZF_CCHC"/>
    <property type="match status" value="1"/>
</dbReference>
<accession>A0A8S9K793</accession>
<reference evidence="5" key="1">
    <citation type="submission" date="2019-12" db="EMBL/GenBank/DDBJ databases">
        <title>Genome sequencing and annotation of Brassica cretica.</title>
        <authorList>
            <person name="Studholme D.J."/>
            <person name="Sarris P.F."/>
        </authorList>
    </citation>
    <scope>NUCLEOTIDE SEQUENCE</scope>
    <source>
        <strain evidence="5">PFS-102/07</strain>
        <tissue evidence="5">Leaf</tissue>
    </source>
</reference>
<evidence type="ECO:0000256" key="1">
    <source>
        <dbReference type="PROSITE-ProRule" id="PRU00047"/>
    </source>
</evidence>
<organism evidence="5">
    <name type="scientific">Brassica cretica</name>
    <name type="common">Mustard</name>
    <dbReference type="NCBI Taxonomy" id="69181"/>
    <lineage>
        <taxon>Eukaryota</taxon>
        <taxon>Viridiplantae</taxon>
        <taxon>Streptophyta</taxon>
        <taxon>Embryophyta</taxon>
        <taxon>Tracheophyta</taxon>
        <taxon>Spermatophyta</taxon>
        <taxon>Magnoliopsida</taxon>
        <taxon>eudicotyledons</taxon>
        <taxon>Gunneridae</taxon>
        <taxon>Pentapetalae</taxon>
        <taxon>rosids</taxon>
        <taxon>malvids</taxon>
        <taxon>Brassicales</taxon>
        <taxon>Brassicaceae</taxon>
        <taxon>Brassiceae</taxon>
        <taxon>Brassica</taxon>
    </lineage>
</organism>
<feature type="region of interest" description="Disordered" evidence="3">
    <location>
        <begin position="150"/>
        <end position="184"/>
    </location>
</feature>
<protein>
    <recommendedName>
        <fullName evidence="4">CCHC-type domain-containing protein</fullName>
    </recommendedName>
</protein>
<proteinExistence type="predicted"/>
<comment type="caution">
    <text evidence="5">The sequence shown here is derived from an EMBL/GenBank/DDBJ whole genome shotgun (WGS) entry which is preliminary data.</text>
</comment>
<dbReference type="GO" id="GO:0003676">
    <property type="term" value="F:nucleic acid binding"/>
    <property type="evidence" value="ECO:0007669"/>
    <property type="project" value="InterPro"/>
</dbReference>
<name>A0A8S9K793_BRACR</name>
<evidence type="ECO:0000256" key="3">
    <source>
        <dbReference type="SAM" id="MobiDB-lite"/>
    </source>
</evidence>
<keyword evidence="1" id="KW-0863">Zinc-finger</keyword>
<dbReference type="AlphaFoldDB" id="A0A8S9K793"/>
<evidence type="ECO:0000259" key="4">
    <source>
        <dbReference type="PROSITE" id="PS50158"/>
    </source>
</evidence>
<feature type="coiled-coil region" evidence="2">
    <location>
        <begin position="12"/>
        <end position="39"/>
    </location>
</feature>
<evidence type="ECO:0000313" key="5">
    <source>
        <dbReference type="EMBL" id="KAF2589982.1"/>
    </source>
</evidence>
<sequence length="228" mass="25821">MLNKWLNLKNENLRLQHNLVQSREQYEDLAEELAAEVQQKGLLHFVHGSTSKSGAKGACQEVRRDVRQGVRKETDRCISNCVRPSKKQHRMRCWFCGKVGHKKVECFAREKSRNMAKKVNKTFTKPKRVEEMSLAKSGLLDEIKDETLEDGCSSGRSDLEVDQEASSLEPGHERELGADGEGLMVKKKTHDRSLVLNRSWSKDSSTGASDRDAVLVIPLQQGLCHDYT</sequence>
<keyword evidence="1" id="KW-0479">Metal-binding</keyword>
<feature type="domain" description="CCHC-type" evidence="4">
    <location>
        <begin position="92"/>
        <end position="106"/>
    </location>
</feature>